<reference evidence="10 11" key="1">
    <citation type="submission" date="2017-08" db="EMBL/GenBank/DDBJ databases">
        <title>Lysobacter sylvestris genome.</title>
        <authorList>
            <person name="Zhang D.-C."/>
            <person name="Albuquerque L."/>
            <person name="Franca L."/>
            <person name="Froufe H.J.C."/>
            <person name="Barroso C."/>
            <person name="Egas C."/>
            <person name="Da Costa M."/>
            <person name="Margesin R."/>
        </authorList>
    </citation>
    <scope>NUCLEOTIDE SEQUENCE [LARGE SCALE GENOMIC DNA]</scope>
    <source>
        <strain evidence="10 11">AM20-91</strain>
    </source>
</reference>
<comment type="subcellular location">
    <subcellularLocation>
        <location evidence="8">Cell inner membrane</location>
    </subcellularLocation>
    <subcellularLocation>
        <location evidence="1">Cell membrane</location>
        <topology evidence="1">Multi-pass membrane protein</topology>
    </subcellularLocation>
</comment>
<dbReference type="EMBL" id="NPZB01000001">
    <property type="protein sequence ID" value="PNS08408.1"/>
    <property type="molecule type" value="Genomic_DNA"/>
</dbReference>
<dbReference type="Pfam" id="PF04093">
    <property type="entry name" value="MreD"/>
    <property type="match status" value="1"/>
</dbReference>
<evidence type="ECO:0000256" key="7">
    <source>
        <dbReference type="ARBA" id="ARBA00023136"/>
    </source>
</evidence>
<accession>A0A2K1Q041</accession>
<gene>
    <name evidence="10" type="ORF">Lysil_0037</name>
</gene>
<name>A0A2K1Q041_9GAMM</name>
<evidence type="ECO:0000256" key="8">
    <source>
        <dbReference type="PIRNR" id="PIRNR018472"/>
    </source>
</evidence>
<keyword evidence="8" id="KW-0997">Cell inner membrane</keyword>
<dbReference type="GO" id="GO:0005886">
    <property type="term" value="C:plasma membrane"/>
    <property type="evidence" value="ECO:0007669"/>
    <property type="project" value="UniProtKB-SubCell"/>
</dbReference>
<dbReference type="Proteomes" id="UP000236220">
    <property type="component" value="Unassembled WGS sequence"/>
</dbReference>
<evidence type="ECO:0000256" key="6">
    <source>
        <dbReference type="ARBA" id="ARBA00022989"/>
    </source>
</evidence>
<organism evidence="10 11">
    <name type="scientific">Solilutibacter silvestris</name>
    <dbReference type="NCBI Taxonomy" id="1645665"/>
    <lineage>
        <taxon>Bacteria</taxon>
        <taxon>Pseudomonadati</taxon>
        <taxon>Pseudomonadota</taxon>
        <taxon>Gammaproteobacteria</taxon>
        <taxon>Lysobacterales</taxon>
        <taxon>Lysobacteraceae</taxon>
        <taxon>Solilutibacter</taxon>
    </lineage>
</organism>
<dbReference type="PIRSF" id="PIRSF018472">
    <property type="entry name" value="MreD_proteobac"/>
    <property type="match status" value="1"/>
</dbReference>
<dbReference type="GO" id="GO:0008360">
    <property type="term" value="P:regulation of cell shape"/>
    <property type="evidence" value="ECO:0007669"/>
    <property type="project" value="UniProtKB-UniRule"/>
</dbReference>
<dbReference type="AlphaFoldDB" id="A0A2K1Q041"/>
<keyword evidence="11" id="KW-1185">Reference proteome</keyword>
<keyword evidence="4 9" id="KW-0812">Transmembrane</keyword>
<keyword evidence="5 8" id="KW-0133">Cell shape</keyword>
<feature type="transmembrane region" description="Helical" evidence="9">
    <location>
        <begin position="52"/>
        <end position="77"/>
    </location>
</feature>
<evidence type="ECO:0000256" key="2">
    <source>
        <dbReference type="ARBA" id="ARBA00007776"/>
    </source>
</evidence>
<dbReference type="PANTHER" id="PTHR37484">
    <property type="entry name" value="ROD SHAPE-DETERMINING PROTEIN MRED"/>
    <property type="match status" value="1"/>
</dbReference>
<dbReference type="InterPro" id="IPR007227">
    <property type="entry name" value="Cell_shape_determining_MreD"/>
</dbReference>
<keyword evidence="3 8" id="KW-1003">Cell membrane</keyword>
<evidence type="ECO:0000256" key="3">
    <source>
        <dbReference type="ARBA" id="ARBA00022475"/>
    </source>
</evidence>
<evidence type="ECO:0000256" key="9">
    <source>
        <dbReference type="SAM" id="Phobius"/>
    </source>
</evidence>
<keyword evidence="6 9" id="KW-1133">Transmembrane helix</keyword>
<evidence type="ECO:0000256" key="4">
    <source>
        <dbReference type="ARBA" id="ARBA00022692"/>
    </source>
</evidence>
<dbReference type="NCBIfam" id="TIGR03426">
    <property type="entry name" value="shape_MreD"/>
    <property type="match status" value="1"/>
</dbReference>
<evidence type="ECO:0000313" key="10">
    <source>
        <dbReference type="EMBL" id="PNS08408.1"/>
    </source>
</evidence>
<evidence type="ECO:0000313" key="11">
    <source>
        <dbReference type="Proteomes" id="UP000236220"/>
    </source>
</evidence>
<evidence type="ECO:0000256" key="5">
    <source>
        <dbReference type="ARBA" id="ARBA00022960"/>
    </source>
</evidence>
<dbReference type="InterPro" id="IPR026034">
    <property type="entry name" value="MreD_proteobac"/>
</dbReference>
<dbReference type="PANTHER" id="PTHR37484:SF1">
    <property type="entry name" value="ROD SHAPE-DETERMINING PROTEIN MRED"/>
    <property type="match status" value="1"/>
</dbReference>
<proteinExistence type="inferred from homology"/>
<evidence type="ECO:0000256" key="1">
    <source>
        <dbReference type="ARBA" id="ARBA00004651"/>
    </source>
</evidence>
<sequence length="158" mass="17496">MMRRRTRLLQVASIVVAMLLALLPLPDAIVPFRPFWMALVLAYWVLEHGDDSGLGVAFLIGLLLDVVQGTLLGEYALRLVVIAFLLDRFRSRLRFYPIWQQVLAIAALLVNDWIVTAIVHAFLGQPQLPIATLGAAAVGAVLWGPVYALLATLDRGRR</sequence>
<dbReference type="RefSeq" id="WP_103073593.1">
    <property type="nucleotide sequence ID" value="NZ_NPZB01000001.1"/>
</dbReference>
<comment type="function">
    <text evidence="8">Involved in formation of the rod shape of the cell. May also contribute to regulation of formation of penicillin-binding proteins.</text>
</comment>
<dbReference type="OrthoDB" id="6647425at2"/>
<feature type="transmembrane region" description="Helical" evidence="9">
    <location>
        <begin position="128"/>
        <end position="150"/>
    </location>
</feature>
<feature type="transmembrane region" description="Helical" evidence="9">
    <location>
        <begin position="98"/>
        <end position="122"/>
    </location>
</feature>
<comment type="caution">
    <text evidence="10">The sequence shown here is derived from an EMBL/GenBank/DDBJ whole genome shotgun (WGS) entry which is preliminary data.</text>
</comment>
<protein>
    <recommendedName>
        <fullName evidence="8">Rod shape-determining protein MreD</fullName>
    </recommendedName>
</protein>
<keyword evidence="7 8" id="KW-0472">Membrane</keyword>
<comment type="similarity">
    <text evidence="2 8">Belongs to the MreD family.</text>
</comment>